<evidence type="ECO:0000256" key="5">
    <source>
        <dbReference type="ARBA" id="ARBA00023136"/>
    </source>
</evidence>
<dbReference type="PROSITE" id="PS51257">
    <property type="entry name" value="PROKAR_LIPOPROTEIN"/>
    <property type="match status" value="1"/>
</dbReference>
<dbReference type="PANTHER" id="PTHR34478">
    <property type="entry name" value="PROTEIN LEMA"/>
    <property type="match status" value="1"/>
</dbReference>
<evidence type="ECO:0000256" key="2">
    <source>
        <dbReference type="ARBA" id="ARBA00008854"/>
    </source>
</evidence>
<dbReference type="PANTHER" id="PTHR34478:SF2">
    <property type="entry name" value="MEMBRANE PROTEIN"/>
    <property type="match status" value="1"/>
</dbReference>
<evidence type="ECO:0000256" key="3">
    <source>
        <dbReference type="ARBA" id="ARBA00022692"/>
    </source>
</evidence>
<gene>
    <name evidence="6" type="ORF">GR328_13140</name>
</gene>
<dbReference type="Pfam" id="PF04011">
    <property type="entry name" value="LemA"/>
    <property type="match status" value="1"/>
</dbReference>
<evidence type="ECO:0000256" key="1">
    <source>
        <dbReference type="ARBA" id="ARBA00004167"/>
    </source>
</evidence>
<protein>
    <submittedName>
        <fullName evidence="6">LemA family protein</fullName>
    </submittedName>
</protein>
<evidence type="ECO:0000313" key="7">
    <source>
        <dbReference type="Proteomes" id="UP000436483"/>
    </source>
</evidence>
<keyword evidence="5" id="KW-0472">Membrane</keyword>
<dbReference type="AlphaFoldDB" id="A0A7X3MSP5"/>
<comment type="subcellular location">
    <subcellularLocation>
        <location evidence="1">Membrane</location>
        <topology evidence="1">Single-pass membrane protein</topology>
    </subcellularLocation>
</comment>
<organism evidence="6 7">
    <name type="scientific">Microvirga makkahensis</name>
    <dbReference type="NCBI Taxonomy" id="1128670"/>
    <lineage>
        <taxon>Bacteria</taxon>
        <taxon>Pseudomonadati</taxon>
        <taxon>Pseudomonadota</taxon>
        <taxon>Alphaproteobacteria</taxon>
        <taxon>Hyphomicrobiales</taxon>
        <taxon>Methylobacteriaceae</taxon>
        <taxon>Microvirga</taxon>
    </lineage>
</organism>
<dbReference type="InterPro" id="IPR007156">
    <property type="entry name" value="MamQ_LemA"/>
</dbReference>
<keyword evidence="3" id="KW-0812">Transmembrane</keyword>
<dbReference type="RefSeq" id="WP_160884973.1">
    <property type="nucleotide sequence ID" value="NZ_WURB01000008.1"/>
</dbReference>
<keyword evidence="7" id="KW-1185">Reference proteome</keyword>
<dbReference type="EMBL" id="WURB01000008">
    <property type="protein sequence ID" value="MXQ12390.1"/>
    <property type="molecule type" value="Genomic_DNA"/>
</dbReference>
<name>A0A7X3MSP5_9HYPH</name>
<comment type="similarity">
    <text evidence="2">Belongs to the LemA family.</text>
</comment>
<reference evidence="6 7" key="2">
    <citation type="submission" date="2020-01" db="EMBL/GenBank/DDBJ databases">
        <title>Microvirga sp. nov., an arsenate reduction bacterium isolated from Tibet hotspring sediments.</title>
        <authorList>
            <person name="Xian W.-D."/>
            <person name="Li W.-J."/>
        </authorList>
    </citation>
    <scope>NUCLEOTIDE SEQUENCE [LARGE SCALE GENOMIC DNA]</scope>
    <source>
        <strain evidence="6 7">KCTC 23863</strain>
    </source>
</reference>
<dbReference type="Proteomes" id="UP000436483">
    <property type="component" value="Unassembled WGS sequence"/>
</dbReference>
<accession>A0A7X3MSP5</accession>
<dbReference type="OrthoDB" id="8017835at2"/>
<proteinExistence type="inferred from homology"/>
<dbReference type="GO" id="GO:0016020">
    <property type="term" value="C:membrane"/>
    <property type="evidence" value="ECO:0007669"/>
    <property type="project" value="UniProtKB-SubCell"/>
</dbReference>
<sequence length="196" mass="22020">MLTGLGRWSLALGLMFSVAACDHGDVPALRERAQQAWSEVQSLYRQRADQVLPLVEAVRRQAPAEREVLDEVMAARDEVVAILNADGFIAEPERFRHYEEAQRRLTAALGMLDEATERYPELTGDTRFVTQLAEFQRLEDRLVVARSDLISAVRAHNEELRGFPDSWIAAMLNPDAKPLTAFAQAQLERPSTHSPP</sequence>
<comment type="caution">
    <text evidence="6">The sequence shown here is derived from an EMBL/GenBank/DDBJ whole genome shotgun (WGS) entry which is preliminary data.</text>
</comment>
<dbReference type="SUPFAM" id="SSF140478">
    <property type="entry name" value="LemA-like"/>
    <property type="match status" value="1"/>
</dbReference>
<keyword evidence="4" id="KW-1133">Transmembrane helix</keyword>
<evidence type="ECO:0000256" key="4">
    <source>
        <dbReference type="ARBA" id="ARBA00022989"/>
    </source>
</evidence>
<dbReference type="InterPro" id="IPR023353">
    <property type="entry name" value="LemA-like_dom_sf"/>
</dbReference>
<evidence type="ECO:0000313" key="6">
    <source>
        <dbReference type="EMBL" id="MXQ12390.1"/>
    </source>
</evidence>
<reference evidence="6 7" key="1">
    <citation type="submission" date="2019-12" db="EMBL/GenBank/DDBJ databases">
        <authorList>
            <person name="Yuan C.-G."/>
        </authorList>
    </citation>
    <scope>NUCLEOTIDE SEQUENCE [LARGE SCALE GENOMIC DNA]</scope>
    <source>
        <strain evidence="6 7">KCTC 23863</strain>
    </source>
</reference>
<dbReference type="Gene3D" id="1.20.1440.20">
    <property type="entry name" value="LemA-like domain"/>
    <property type="match status" value="1"/>
</dbReference>